<evidence type="ECO:0000313" key="5">
    <source>
        <dbReference type="Proteomes" id="UP000297429"/>
    </source>
</evidence>
<dbReference type="EMBL" id="SOPX01000003">
    <property type="protein sequence ID" value="TFB29734.1"/>
    <property type="molecule type" value="Genomic_DNA"/>
</dbReference>
<dbReference type="RefSeq" id="WP_121288075.1">
    <property type="nucleotide sequence ID" value="NZ_RCCK01000018.1"/>
</dbReference>
<dbReference type="Proteomes" id="UP000273898">
    <property type="component" value="Unassembled WGS sequence"/>
</dbReference>
<dbReference type="Proteomes" id="UP000297429">
    <property type="component" value="Unassembled WGS sequence"/>
</dbReference>
<accession>A0A497XKW8</accession>
<keyword evidence="5" id="KW-1185">Reference proteome</keyword>
<dbReference type="EMBL" id="RCCK01000018">
    <property type="protein sequence ID" value="RLJ69185.1"/>
    <property type="molecule type" value="Genomic_DNA"/>
</dbReference>
<reference evidence="2 4" key="1">
    <citation type="submission" date="2018-10" db="EMBL/GenBank/DDBJ databases">
        <title>Genomic Encyclopedia of Archaeal and Bacterial Type Strains, Phase II (KMG-II): from individual species to whole genera.</title>
        <authorList>
            <person name="Goeker M."/>
        </authorList>
    </citation>
    <scope>NUCLEOTIDE SEQUENCE [LARGE SCALE GENOMIC DNA]</scope>
    <source>
        <strain evidence="2 4">DSM 19624</strain>
    </source>
</reference>
<evidence type="ECO:0000313" key="3">
    <source>
        <dbReference type="EMBL" id="TFB29734.1"/>
    </source>
</evidence>
<proteinExistence type="predicted"/>
<protein>
    <recommendedName>
        <fullName evidence="6">DUF3592 domain-containing protein</fullName>
    </recommendedName>
</protein>
<gene>
    <name evidence="2" type="ORF">BCL90_5280</name>
    <name evidence="3" type="ORF">E3V97_16190</name>
</gene>
<evidence type="ECO:0008006" key="6">
    <source>
        <dbReference type="Google" id="ProtNLM"/>
    </source>
</evidence>
<keyword evidence="1" id="KW-0472">Membrane</keyword>
<keyword evidence="1" id="KW-1133">Transmembrane helix</keyword>
<evidence type="ECO:0000256" key="1">
    <source>
        <dbReference type="SAM" id="Phobius"/>
    </source>
</evidence>
<dbReference type="OrthoDB" id="765358at2"/>
<reference evidence="3 5" key="2">
    <citation type="submission" date="2019-03" db="EMBL/GenBank/DDBJ databases">
        <authorList>
            <person name="He R.-H."/>
        </authorList>
    </citation>
    <scope>NUCLEOTIDE SEQUENCE [LARGE SCALE GENOMIC DNA]</scope>
    <source>
        <strain evidence="3 5">DSM 19624</strain>
    </source>
</reference>
<evidence type="ECO:0000313" key="2">
    <source>
        <dbReference type="EMBL" id="RLJ69185.1"/>
    </source>
</evidence>
<keyword evidence="1" id="KW-0812">Transmembrane</keyword>
<name>A0A497XKW8_9SPHI</name>
<sequence length="111" mass="12704">MNTNNAIWLGAIFIIISIIYTGCSYFKKDNETDIKYKNYVEARAVIDEKMPVRITRYGAKQARYNITIIAANGEKISRFNCELGGEYNEKDTITVYYDPTNADSEVKTSRP</sequence>
<evidence type="ECO:0000313" key="4">
    <source>
        <dbReference type="Proteomes" id="UP000273898"/>
    </source>
</evidence>
<organism evidence="2 4">
    <name type="scientific">Pedobacter alluvionis</name>
    <dbReference type="NCBI Taxonomy" id="475253"/>
    <lineage>
        <taxon>Bacteria</taxon>
        <taxon>Pseudomonadati</taxon>
        <taxon>Bacteroidota</taxon>
        <taxon>Sphingobacteriia</taxon>
        <taxon>Sphingobacteriales</taxon>
        <taxon>Sphingobacteriaceae</taxon>
        <taxon>Pedobacter</taxon>
    </lineage>
</organism>
<feature type="transmembrane region" description="Helical" evidence="1">
    <location>
        <begin position="6"/>
        <end position="26"/>
    </location>
</feature>
<dbReference type="AlphaFoldDB" id="A0A497XKW8"/>
<comment type="caution">
    <text evidence="2">The sequence shown here is derived from an EMBL/GenBank/DDBJ whole genome shotgun (WGS) entry which is preliminary data.</text>
</comment>